<reference evidence="10 11" key="1">
    <citation type="journal article" date="2015" name="Genome Announc.">
        <title>Expanding the biotechnology potential of lactobacilli through comparative genomics of 213 strains and associated genera.</title>
        <authorList>
            <person name="Sun Z."/>
            <person name="Harris H.M."/>
            <person name="McCann A."/>
            <person name="Guo C."/>
            <person name="Argimon S."/>
            <person name="Zhang W."/>
            <person name="Yang X."/>
            <person name="Jeffery I.B."/>
            <person name="Cooney J.C."/>
            <person name="Kagawa T.F."/>
            <person name="Liu W."/>
            <person name="Song Y."/>
            <person name="Salvetti E."/>
            <person name="Wrobel A."/>
            <person name="Rasinkangas P."/>
            <person name="Parkhill J."/>
            <person name="Rea M.C."/>
            <person name="O'Sullivan O."/>
            <person name="Ritari J."/>
            <person name="Douillard F.P."/>
            <person name="Paul Ross R."/>
            <person name="Yang R."/>
            <person name="Briner A.E."/>
            <person name="Felis G.E."/>
            <person name="de Vos W.M."/>
            <person name="Barrangou R."/>
            <person name="Klaenhammer T.R."/>
            <person name="Caufield P.W."/>
            <person name="Cui Y."/>
            <person name="Zhang H."/>
            <person name="O'Toole P.W."/>
        </authorList>
    </citation>
    <scope>NUCLEOTIDE SEQUENCE [LARGE SCALE GENOMIC DNA]</scope>
    <source>
        <strain evidence="10 11">DSM 20653</strain>
    </source>
</reference>
<dbReference type="InterPro" id="IPR001650">
    <property type="entry name" value="Helicase_C-like"/>
</dbReference>
<evidence type="ECO:0000259" key="9">
    <source>
        <dbReference type="PROSITE" id="PS51194"/>
    </source>
</evidence>
<feature type="domain" description="Helicase ATP-binding" evidence="8">
    <location>
        <begin position="31"/>
        <end position="198"/>
    </location>
</feature>
<dbReference type="GO" id="GO:0005524">
    <property type="term" value="F:ATP binding"/>
    <property type="evidence" value="ECO:0007669"/>
    <property type="project" value="UniProtKB-KW"/>
</dbReference>
<sequence length="486" mass="55928">MNEIEIKTKLQQVLKQEFGFENFKPGQAETLMSLVEGHSTLAILPTGTGKSLCYQLYGKFTHQRVLVISPLISLMQDQVEQMKYNRISQVVALTSKLTGQERDFVLHNLANYQFIFASPEILQNELIFNQLRRLPIGLLVVDEAHCIAKWGPDFRPDYLILGKIRQLLGQPLTLALTATATHEVEMTIKKQLRFEDDSQVIRYSIDRPNIFLNVEEVESEMAKNDRLLELVTTIQGPGLIYFSSKKKADEIVELLTRKTNLRVAAYHADLNLEDRFSIQHQFIENQLDVICATSAFGMGVNKKDIRYVIHYHLPADLESYVQEIGRAGRDGQQSIAILLYVPGDESLQYTMQIDSAPQKNEIDYYYHHPELLKDLQDENHQFLKAFINTQISLPRLESFFTKHRQDKSAALNQMIAYIHTEQCKRQFILDAFKENRTVHHNEKCCQSGPVDVAMLGLEKKKQAELKSALKMQNYHQVLAELFAQEK</sequence>
<dbReference type="InterPro" id="IPR032284">
    <property type="entry name" value="RecQ_Zn-bd"/>
</dbReference>
<evidence type="ECO:0000256" key="1">
    <source>
        <dbReference type="ARBA" id="ARBA00022741"/>
    </source>
</evidence>
<dbReference type="GO" id="GO:0005737">
    <property type="term" value="C:cytoplasm"/>
    <property type="evidence" value="ECO:0007669"/>
    <property type="project" value="TreeGrafter"/>
</dbReference>
<dbReference type="PATRIC" id="fig|1423820.4.peg.709"/>
<evidence type="ECO:0000256" key="4">
    <source>
        <dbReference type="ARBA" id="ARBA00022840"/>
    </source>
</evidence>
<organism evidence="10 11">
    <name type="scientific">Ligilactobacillus araffinosus DSM 20653</name>
    <dbReference type="NCBI Taxonomy" id="1423820"/>
    <lineage>
        <taxon>Bacteria</taxon>
        <taxon>Bacillati</taxon>
        <taxon>Bacillota</taxon>
        <taxon>Bacilli</taxon>
        <taxon>Lactobacillales</taxon>
        <taxon>Lactobacillaceae</taxon>
        <taxon>Ligilactobacillus</taxon>
    </lineage>
</organism>
<evidence type="ECO:0000256" key="2">
    <source>
        <dbReference type="ARBA" id="ARBA00022801"/>
    </source>
</evidence>
<keyword evidence="2" id="KW-0378">Hydrolase</keyword>
<gene>
    <name evidence="10" type="ORF">FC64_GL000699</name>
</gene>
<dbReference type="Pfam" id="PF00270">
    <property type="entry name" value="DEAD"/>
    <property type="match status" value="1"/>
</dbReference>
<dbReference type="GO" id="GO:0006310">
    <property type="term" value="P:DNA recombination"/>
    <property type="evidence" value="ECO:0007669"/>
    <property type="project" value="InterPro"/>
</dbReference>
<keyword evidence="5" id="KW-0238">DNA-binding</keyword>
<dbReference type="PANTHER" id="PTHR13710">
    <property type="entry name" value="DNA HELICASE RECQ FAMILY MEMBER"/>
    <property type="match status" value="1"/>
</dbReference>
<accession>A0A0R1ZD84</accession>
<dbReference type="SUPFAM" id="SSF52540">
    <property type="entry name" value="P-loop containing nucleoside triphosphate hydrolases"/>
    <property type="match status" value="1"/>
</dbReference>
<dbReference type="SMART" id="SM00487">
    <property type="entry name" value="DEXDc"/>
    <property type="match status" value="1"/>
</dbReference>
<dbReference type="InterPro" id="IPR011545">
    <property type="entry name" value="DEAD/DEAH_box_helicase_dom"/>
</dbReference>
<evidence type="ECO:0000256" key="5">
    <source>
        <dbReference type="ARBA" id="ARBA00023125"/>
    </source>
</evidence>
<comment type="caution">
    <text evidence="10">The sequence shown here is derived from an EMBL/GenBank/DDBJ whole genome shotgun (WGS) entry which is preliminary data.</text>
</comment>
<dbReference type="InterPro" id="IPR004589">
    <property type="entry name" value="DNA_helicase_ATP-dep_RecQ"/>
</dbReference>
<dbReference type="GO" id="GO:0009378">
    <property type="term" value="F:four-way junction helicase activity"/>
    <property type="evidence" value="ECO:0007669"/>
    <property type="project" value="TreeGrafter"/>
</dbReference>
<dbReference type="RefSeq" id="WP_081035638.1">
    <property type="nucleotide sequence ID" value="NZ_AYYZ01000025.1"/>
</dbReference>
<dbReference type="PANTHER" id="PTHR13710:SF84">
    <property type="entry name" value="ATP-DEPENDENT DNA HELICASE RECS-RELATED"/>
    <property type="match status" value="1"/>
</dbReference>
<dbReference type="GO" id="GO:0043138">
    <property type="term" value="F:3'-5' DNA helicase activity"/>
    <property type="evidence" value="ECO:0007669"/>
    <property type="project" value="TreeGrafter"/>
</dbReference>
<dbReference type="PROSITE" id="PS51194">
    <property type="entry name" value="HELICASE_CTER"/>
    <property type="match status" value="1"/>
</dbReference>
<dbReference type="Pfam" id="PF00271">
    <property type="entry name" value="Helicase_C"/>
    <property type="match status" value="1"/>
</dbReference>
<dbReference type="Proteomes" id="UP000051291">
    <property type="component" value="Unassembled WGS sequence"/>
</dbReference>
<evidence type="ECO:0000256" key="3">
    <source>
        <dbReference type="ARBA" id="ARBA00022806"/>
    </source>
</evidence>
<dbReference type="GO" id="GO:0043590">
    <property type="term" value="C:bacterial nucleoid"/>
    <property type="evidence" value="ECO:0007669"/>
    <property type="project" value="TreeGrafter"/>
</dbReference>
<feature type="domain" description="Helicase C-terminal" evidence="9">
    <location>
        <begin position="226"/>
        <end position="376"/>
    </location>
</feature>
<evidence type="ECO:0000313" key="11">
    <source>
        <dbReference type="Proteomes" id="UP000051291"/>
    </source>
</evidence>
<dbReference type="EMBL" id="AYYZ01000025">
    <property type="protein sequence ID" value="KRM52274.1"/>
    <property type="molecule type" value="Genomic_DNA"/>
</dbReference>
<keyword evidence="11" id="KW-1185">Reference proteome</keyword>
<dbReference type="GO" id="GO:0006281">
    <property type="term" value="P:DNA repair"/>
    <property type="evidence" value="ECO:0007669"/>
    <property type="project" value="TreeGrafter"/>
</dbReference>
<dbReference type="PROSITE" id="PS00690">
    <property type="entry name" value="DEAH_ATP_HELICASE"/>
    <property type="match status" value="1"/>
</dbReference>
<dbReference type="Gene3D" id="3.40.50.300">
    <property type="entry name" value="P-loop containing nucleotide triphosphate hydrolases"/>
    <property type="match status" value="2"/>
</dbReference>
<dbReference type="InterPro" id="IPR002464">
    <property type="entry name" value="DNA/RNA_helicase_DEAH_CS"/>
</dbReference>
<keyword evidence="3 10" id="KW-0347">Helicase</keyword>
<evidence type="ECO:0000259" key="8">
    <source>
        <dbReference type="PROSITE" id="PS51192"/>
    </source>
</evidence>
<dbReference type="GO" id="GO:0016787">
    <property type="term" value="F:hydrolase activity"/>
    <property type="evidence" value="ECO:0007669"/>
    <property type="project" value="UniProtKB-KW"/>
</dbReference>
<dbReference type="GO" id="GO:0030894">
    <property type="term" value="C:replisome"/>
    <property type="evidence" value="ECO:0007669"/>
    <property type="project" value="TreeGrafter"/>
</dbReference>
<evidence type="ECO:0000313" key="10">
    <source>
        <dbReference type="EMBL" id="KRM52274.1"/>
    </source>
</evidence>
<dbReference type="AlphaFoldDB" id="A0A0R1ZD84"/>
<dbReference type="InterPro" id="IPR014001">
    <property type="entry name" value="Helicase_ATP-bd"/>
</dbReference>
<dbReference type="NCBIfam" id="TIGR00614">
    <property type="entry name" value="recQ_fam"/>
    <property type="match status" value="1"/>
</dbReference>
<dbReference type="GO" id="GO:0003677">
    <property type="term" value="F:DNA binding"/>
    <property type="evidence" value="ECO:0007669"/>
    <property type="project" value="UniProtKB-KW"/>
</dbReference>
<dbReference type="CDD" id="cd17920">
    <property type="entry name" value="DEXHc_RecQ"/>
    <property type="match status" value="1"/>
</dbReference>
<evidence type="ECO:0000256" key="6">
    <source>
        <dbReference type="ARBA" id="ARBA00044535"/>
    </source>
</evidence>
<keyword evidence="1" id="KW-0547">Nucleotide-binding</keyword>
<dbReference type="STRING" id="1423820.FC64_GL000699"/>
<dbReference type="SMART" id="SM00490">
    <property type="entry name" value="HELICc"/>
    <property type="match status" value="1"/>
</dbReference>
<keyword evidence="4" id="KW-0067">ATP-binding</keyword>
<dbReference type="InterPro" id="IPR027417">
    <property type="entry name" value="P-loop_NTPase"/>
</dbReference>
<proteinExistence type="predicted"/>
<evidence type="ECO:0000256" key="7">
    <source>
        <dbReference type="ARBA" id="ARBA00044550"/>
    </source>
</evidence>
<name>A0A0R1ZD84_9LACO</name>
<dbReference type="PROSITE" id="PS51192">
    <property type="entry name" value="HELICASE_ATP_BIND_1"/>
    <property type="match status" value="1"/>
</dbReference>
<protein>
    <recommendedName>
        <fullName evidence="6">ATP-dependent DNA helicase RecQ</fullName>
    </recommendedName>
    <alternativeName>
        <fullName evidence="7">DNA 3'-5' helicase RecQ</fullName>
    </alternativeName>
</protein>
<dbReference type="Pfam" id="PF16124">
    <property type="entry name" value="RecQ_Zn_bind"/>
    <property type="match status" value="1"/>
</dbReference>